<dbReference type="Pfam" id="PF01764">
    <property type="entry name" value="Lipase_3"/>
    <property type="match status" value="1"/>
</dbReference>
<dbReference type="KEGG" id="clus:A9F13_12g00913"/>
<name>A0AA91T0V6_CLALS</name>
<keyword evidence="2" id="KW-0378">Hydrolase</keyword>
<dbReference type="InterPro" id="IPR029058">
    <property type="entry name" value="AB_hydrolase_fold"/>
</dbReference>
<dbReference type="GO" id="GO:0004806">
    <property type="term" value="F:triacylglycerol lipase activity"/>
    <property type="evidence" value="ECO:0007669"/>
    <property type="project" value="UniProtKB-EC"/>
</dbReference>
<organism evidence="5 6">
    <name type="scientific">Clavispora lusitaniae</name>
    <name type="common">Candida lusitaniae</name>
    <dbReference type="NCBI Taxonomy" id="36911"/>
    <lineage>
        <taxon>Eukaryota</taxon>
        <taxon>Fungi</taxon>
        <taxon>Dikarya</taxon>
        <taxon>Ascomycota</taxon>
        <taxon>Saccharomycotina</taxon>
        <taxon>Pichiomycetes</taxon>
        <taxon>Metschnikowiaceae</taxon>
        <taxon>Clavispora</taxon>
    </lineage>
</organism>
<evidence type="ECO:0000313" key="5">
    <source>
        <dbReference type="EMBL" id="OVF07563.1"/>
    </source>
</evidence>
<comment type="caution">
    <text evidence="5">The sequence shown here is derived from an EMBL/GenBank/DDBJ whole genome shotgun (WGS) entry which is preliminary data.</text>
</comment>
<dbReference type="AlphaFoldDB" id="A0AA91T0V6"/>
<dbReference type="PANTHER" id="PTHR46640">
    <property type="entry name" value="TRIACYLGLYCEROL LIPASE, PUTATIVE (AFU_ORTHOLOGUE AFUA_6G06510)-RELATED"/>
    <property type="match status" value="1"/>
</dbReference>
<accession>A0AA91T0V6</accession>
<reference evidence="5 6" key="1">
    <citation type="submission" date="2017-04" db="EMBL/GenBank/DDBJ databases">
        <title>Draft genome of the yeast Clavispora lusitaniae type strain CBS 6936.</title>
        <authorList>
            <person name="Durrens P."/>
            <person name="Klopp C."/>
            <person name="Biteau N."/>
            <person name="Fitton-Ouhabi V."/>
            <person name="Dementhon K."/>
            <person name="Accoceberry I."/>
            <person name="Sherman D.J."/>
            <person name="Noel T."/>
        </authorList>
    </citation>
    <scope>NUCLEOTIDE SEQUENCE [LARGE SCALE GENOMIC DNA]</scope>
    <source>
        <strain evidence="5 6">CBS 6936</strain>
    </source>
</reference>
<feature type="domain" description="Fungal lipase-type" evidence="4">
    <location>
        <begin position="102"/>
        <end position="264"/>
    </location>
</feature>
<dbReference type="EC" id="3.1.1.3" evidence="1"/>
<dbReference type="PANTHER" id="PTHR46640:SF3">
    <property type="entry name" value="LIPASE LIH1-RELATED"/>
    <property type="match status" value="1"/>
</dbReference>
<dbReference type="SUPFAM" id="SSF53474">
    <property type="entry name" value="alpha/beta-Hydrolases"/>
    <property type="match status" value="1"/>
</dbReference>
<dbReference type="InterPro" id="IPR051299">
    <property type="entry name" value="AB_hydrolase_lip/est"/>
</dbReference>
<evidence type="ECO:0000259" key="4">
    <source>
        <dbReference type="Pfam" id="PF01764"/>
    </source>
</evidence>
<feature type="signal peptide" evidence="3">
    <location>
        <begin position="1"/>
        <end position="18"/>
    </location>
</feature>
<sequence>MQCFLALVALSLILWAAAAPHPVRTDPDFSQLQWFARLASLAYCVRPWHEQTLMNTTHCPAEACSDAAFDTLQVNHVFDFSGFLEVGSGFIAVDHQEQTLFLVYKGTGSARDWVKNLNAFPVRYEPVVHSNPNFSPALGFDCEGCYIHKGFGTFTRTNGATILKKVQECISDYPDYRLVVAGHSLGGAMALMSAIELRLLGHDVLAVTLGAPRVGNSKFASFADKLFDTRAAAAHIDQNRSFTALRTALVRMVHRHDVVPMLPPGYKHSGYEYFLGEAGVNQTRESVTRGGLDYNTEAKYDFGRRFPTEYSTTDHVGYFYRVSTCKSS</sequence>
<dbReference type="CDD" id="cd00519">
    <property type="entry name" value="Lipase_3"/>
    <property type="match status" value="1"/>
</dbReference>
<proteinExistence type="predicted"/>
<evidence type="ECO:0000256" key="1">
    <source>
        <dbReference type="ARBA" id="ARBA00013279"/>
    </source>
</evidence>
<evidence type="ECO:0000313" key="6">
    <source>
        <dbReference type="Proteomes" id="UP000195602"/>
    </source>
</evidence>
<dbReference type="EMBL" id="LYUB02000012">
    <property type="protein sequence ID" value="OVF07563.1"/>
    <property type="molecule type" value="Genomic_DNA"/>
</dbReference>
<dbReference type="Gene3D" id="3.40.50.1820">
    <property type="entry name" value="alpha/beta hydrolase"/>
    <property type="match status" value="1"/>
</dbReference>
<dbReference type="GO" id="GO:0006629">
    <property type="term" value="P:lipid metabolic process"/>
    <property type="evidence" value="ECO:0007669"/>
    <property type="project" value="InterPro"/>
</dbReference>
<dbReference type="InterPro" id="IPR002921">
    <property type="entry name" value="Fungal_lipase-type"/>
</dbReference>
<protein>
    <recommendedName>
        <fullName evidence="1">triacylglycerol lipase</fullName>
        <ecNumber evidence="1">3.1.1.3</ecNumber>
    </recommendedName>
</protein>
<evidence type="ECO:0000256" key="2">
    <source>
        <dbReference type="ARBA" id="ARBA00022801"/>
    </source>
</evidence>
<dbReference type="Proteomes" id="UP000195602">
    <property type="component" value="Unassembled WGS sequence"/>
</dbReference>
<keyword evidence="3" id="KW-0732">Signal</keyword>
<feature type="chain" id="PRO_5041740990" description="triacylglycerol lipase" evidence="3">
    <location>
        <begin position="19"/>
        <end position="328"/>
    </location>
</feature>
<evidence type="ECO:0000256" key="3">
    <source>
        <dbReference type="SAM" id="SignalP"/>
    </source>
</evidence>
<gene>
    <name evidence="5" type="ORF">A9F13_12g00913</name>
</gene>